<dbReference type="PANTHER" id="PTHR34142">
    <property type="entry name" value="ENDO-BETA-1,4-GLUCANASE A"/>
    <property type="match status" value="1"/>
</dbReference>
<proteinExistence type="inferred from homology"/>
<evidence type="ECO:0000259" key="4">
    <source>
        <dbReference type="Pfam" id="PF00150"/>
    </source>
</evidence>
<keyword evidence="6" id="KW-1185">Reference proteome</keyword>
<evidence type="ECO:0000313" key="6">
    <source>
        <dbReference type="Proteomes" id="UP001500547"/>
    </source>
</evidence>
<sequence>MSSSSSSSSQASSANSGLLYRGVSLAGAEFGEGSLPGTYNTHYVYPNQGEVDYFLGKKMNVARLPFRWERLQPNLNTAFDSTELGRLDTFVVAATAKGMNVVLDPHNYARWYGNLVGSSGLPNSAFADFWSRLAARYKSNPRVIFALMNEPHDMSTETWLSAANAAIAAIRAAGASNLILVPGNAWTGAHSWSQNWYGTANASVMLGVVDSGNNYAYEVHQYLDGDSSGTSASCNSTTIGSERLANFTSWLKTNNRKGFLGEFAGGNNATCQAAIGNMLSHLESNKDVWIGWTWWAAGPWWGSYMFTLEPSGSTDAPQMSWLAPYLP</sequence>
<dbReference type="RefSeq" id="WP_345531290.1">
    <property type="nucleotide sequence ID" value="NZ_BAABLD010000002.1"/>
</dbReference>
<evidence type="ECO:0000256" key="3">
    <source>
        <dbReference type="RuleBase" id="RU361153"/>
    </source>
</evidence>
<keyword evidence="2 3" id="KW-0326">Glycosidase</keyword>
<gene>
    <name evidence="5" type="ORF">GCM10025770_05410</name>
</gene>
<reference evidence="6" key="1">
    <citation type="journal article" date="2019" name="Int. J. Syst. Evol. Microbiol.">
        <title>The Global Catalogue of Microorganisms (GCM) 10K type strain sequencing project: providing services to taxonomists for standard genome sequencing and annotation.</title>
        <authorList>
            <consortium name="The Broad Institute Genomics Platform"/>
            <consortium name="The Broad Institute Genome Sequencing Center for Infectious Disease"/>
            <person name="Wu L."/>
            <person name="Ma J."/>
        </authorList>
    </citation>
    <scope>NUCLEOTIDE SEQUENCE [LARGE SCALE GENOMIC DNA]</scope>
    <source>
        <strain evidence="6">JCM 18715</strain>
    </source>
</reference>
<protein>
    <submittedName>
        <fullName evidence="5">Glycoside hydrolase family 5 protein</fullName>
    </submittedName>
</protein>
<keyword evidence="1 3" id="KW-0378">Hydrolase</keyword>
<dbReference type="GO" id="GO:0016787">
    <property type="term" value="F:hydrolase activity"/>
    <property type="evidence" value="ECO:0007669"/>
    <property type="project" value="UniProtKB-KW"/>
</dbReference>
<evidence type="ECO:0000256" key="2">
    <source>
        <dbReference type="ARBA" id="ARBA00023295"/>
    </source>
</evidence>
<accession>A0ABP9QAH8</accession>
<dbReference type="Proteomes" id="UP001500547">
    <property type="component" value="Unassembled WGS sequence"/>
</dbReference>
<comment type="caution">
    <text evidence="5">The sequence shown here is derived from an EMBL/GenBank/DDBJ whole genome shotgun (WGS) entry which is preliminary data.</text>
</comment>
<dbReference type="Gene3D" id="3.20.20.80">
    <property type="entry name" value="Glycosidases"/>
    <property type="match status" value="1"/>
</dbReference>
<dbReference type="Pfam" id="PF00150">
    <property type="entry name" value="Cellulase"/>
    <property type="match status" value="1"/>
</dbReference>
<evidence type="ECO:0000256" key="1">
    <source>
        <dbReference type="ARBA" id="ARBA00022801"/>
    </source>
</evidence>
<name>A0ABP9QAH8_9RHOO</name>
<dbReference type="EMBL" id="BAABLD010000002">
    <property type="protein sequence ID" value="GAA5159332.1"/>
    <property type="molecule type" value="Genomic_DNA"/>
</dbReference>
<organism evidence="5 6">
    <name type="scientific">Viridibacterium curvum</name>
    <dbReference type="NCBI Taxonomy" id="1101404"/>
    <lineage>
        <taxon>Bacteria</taxon>
        <taxon>Pseudomonadati</taxon>
        <taxon>Pseudomonadota</taxon>
        <taxon>Betaproteobacteria</taxon>
        <taxon>Rhodocyclales</taxon>
        <taxon>Rhodocyclaceae</taxon>
        <taxon>Viridibacterium</taxon>
    </lineage>
</organism>
<dbReference type="SUPFAM" id="SSF51445">
    <property type="entry name" value="(Trans)glycosidases"/>
    <property type="match status" value="1"/>
</dbReference>
<dbReference type="PANTHER" id="PTHR34142:SF1">
    <property type="entry name" value="GLYCOSIDE HYDROLASE FAMILY 5 DOMAIN-CONTAINING PROTEIN"/>
    <property type="match status" value="1"/>
</dbReference>
<evidence type="ECO:0000313" key="5">
    <source>
        <dbReference type="EMBL" id="GAA5159332.1"/>
    </source>
</evidence>
<comment type="similarity">
    <text evidence="3">Belongs to the glycosyl hydrolase 5 (cellulase A) family.</text>
</comment>
<feature type="domain" description="Glycoside hydrolase family 5" evidence="4">
    <location>
        <begin position="46"/>
        <end position="297"/>
    </location>
</feature>
<dbReference type="InterPro" id="IPR001547">
    <property type="entry name" value="Glyco_hydro_5"/>
</dbReference>
<dbReference type="InterPro" id="IPR017853">
    <property type="entry name" value="GH"/>
</dbReference>